<comment type="caution">
    <text evidence="1">The sequence shown here is derived from an EMBL/GenBank/DDBJ whole genome shotgun (WGS) entry which is preliminary data.</text>
</comment>
<dbReference type="AlphaFoldDB" id="A0A7J8PN62"/>
<accession>A0A7J8PN62</accession>
<reference evidence="1 2" key="1">
    <citation type="journal article" date="2019" name="Genome Biol. Evol.">
        <title>Insights into the evolution of the New World diploid cottons (Gossypium, subgenus Houzingenia) based on genome sequencing.</title>
        <authorList>
            <person name="Grover C.E."/>
            <person name="Arick M.A. 2nd"/>
            <person name="Thrash A."/>
            <person name="Conover J.L."/>
            <person name="Sanders W.S."/>
            <person name="Peterson D.G."/>
            <person name="Frelichowski J.E."/>
            <person name="Scheffler J.A."/>
            <person name="Scheffler B.E."/>
            <person name="Wendel J.F."/>
        </authorList>
    </citation>
    <scope>NUCLEOTIDE SEQUENCE [LARGE SCALE GENOMIC DNA]</scope>
    <source>
        <strain evidence="1">8</strain>
        <tissue evidence="1">Leaf</tissue>
    </source>
</reference>
<protein>
    <recommendedName>
        <fullName evidence="3">DUF4283 domain-containing protein</fullName>
    </recommendedName>
</protein>
<feature type="non-terminal residue" evidence="1">
    <location>
        <position position="375"/>
    </location>
</feature>
<evidence type="ECO:0008006" key="3">
    <source>
        <dbReference type="Google" id="ProtNLM"/>
    </source>
</evidence>
<proteinExistence type="predicted"/>
<name>A0A7J8PN62_GOSRA</name>
<dbReference type="InterPro" id="IPR040256">
    <property type="entry name" value="At4g02000-like"/>
</dbReference>
<dbReference type="PANTHER" id="PTHR31286:SF173">
    <property type="entry name" value="DUF4283 DOMAIN-CONTAINING PROTEIN"/>
    <property type="match status" value="1"/>
</dbReference>
<sequence>MALDLSIVVDLDPTLTVTWKGKLLGGSSTKGGVIEILELDRESDLEFVERDIKKLDINGIPSIDFSEKVNQLLVKDMALTYLTVQPWSTNFDPAKPYLSLVKFWIRLRSLPGHLYNWKILLEIGELVGKVVRLDFNTDNKARGRFARMAVFVNLNKPLIFQILINGILQRTESLLVGEQSAGVRIRESNATMESIDRESQKLGDRSSGSHFKVLSIEIKGNGENEGAGEKLKGQRIKDLDEEISGIINKGRKVGLELGSNGFLDKGKNGGIVRPKGSLFGGRVYNSVKGVGSSSPAMTQKENKDFLDGMDSDGLNNLEKAHLNLGQGVKFSHYNPTFEGPIEMEVGVKDGLIDLRKHIAVVFKENQYSILVVSIA</sequence>
<organism evidence="1 2">
    <name type="scientific">Gossypium raimondii</name>
    <name type="common">Peruvian cotton</name>
    <name type="synonym">Gossypium klotzschianum subsp. raimondii</name>
    <dbReference type="NCBI Taxonomy" id="29730"/>
    <lineage>
        <taxon>Eukaryota</taxon>
        <taxon>Viridiplantae</taxon>
        <taxon>Streptophyta</taxon>
        <taxon>Embryophyta</taxon>
        <taxon>Tracheophyta</taxon>
        <taxon>Spermatophyta</taxon>
        <taxon>Magnoliopsida</taxon>
        <taxon>eudicotyledons</taxon>
        <taxon>Gunneridae</taxon>
        <taxon>Pentapetalae</taxon>
        <taxon>rosids</taxon>
        <taxon>malvids</taxon>
        <taxon>Malvales</taxon>
        <taxon>Malvaceae</taxon>
        <taxon>Malvoideae</taxon>
        <taxon>Gossypium</taxon>
    </lineage>
</organism>
<dbReference type="EMBL" id="JABEZZ010000007">
    <property type="protein sequence ID" value="MBA0590450.1"/>
    <property type="molecule type" value="Genomic_DNA"/>
</dbReference>
<evidence type="ECO:0000313" key="1">
    <source>
        <dbReference type="EMBL" id="MBA0590450.1"/>
    </source>
</evidence>
<dbReference type="Proteomes" id="UP000593578">
    <property type="component" value="Unassembled WGS sequence"/>
</dbReference>
<dbReference type="PANTHER" id="PTHR31286">
    <property type="entry name" value="GLYCINE-RICH CELL WALL STRUCTURAL PROTEIN 1.8-LIKE"/>
    <property type="match status" value="1"/>
</dbReference>
<evidence type="ECO:0000313" key="2">
    <source>
        <dbReference type="Proteomes" id="UP000593578"/>
    </source>
</evidence>
<gene>
    <name evidence="1" type="ORF">Gorai_019155</name>
</gene>